<protein>
    <submittedName>
        <fullName evidence="1">(Mediterranean fruit fly) hypothetical protein</fullName>
    </submittedName>
</protein>
<evidence type="ECO:0000313" key="1">
    <source>
        <dbReference type="EMBL" id="CAD7001680.1"/>
    </source>
</evidence>
<dbReference type="AlphaFoldDB" id="A0A811URW3"/>
<evidence type="ECO:0000313" key="2">
    <source>
        <dbReference type="Proteomes" id="UP000606786"/>
    </source>
</evidence>
<comment type="caution">
    <text evidence="1">The sequence shown here is derived from an EMBL/GenBank/DDBJ whole genome shotgun (WGS) entry which is preliminary data.</text>
</comment>
<accession>A0A811URW3</accession>
<reference evidence="1" key="1">
    <citation type="submission" date="2020-11" db="EMBL/GenBank/DDBJ databases">
        <authorList>
            <person name="Whitehead M."/>
        </authorList>
    </citation>
    <scope>NUCLEOTIDE SEQUENCE</scope>
    <source>
        <strain evidence="1">EGII</strain>
    </source>
</reference>
<gene>
    <name evidence="1" type="ORF">CCAP1982_LOCUS10171</name>
</gene>
<sequence length="103" mass="11625">MYLQKWTEWKSDVQRKLAQNKAELKATGGGPFSKLQLTQTGRVIVRICGMTKSVVSVASNAIGLPNDRSGKRLQLQAIIKARPETTVERLKKTLMRTNPESWR</sequence>
<proteinExistence type="predicted"/>
<name>A0A811URW3_CERCA</name>
<organism evidence="1 2">
    <name type="scientific">Ceratitis capitata</name>
    <name type="common">Mediterranean fruit fly</name>
    <name type="synonym">Tephritis capitata</name>
    <dbReference type="NCBI Taxonomy" id="7213"/>
    <lineage>
        <taxon>Eukaryota</taxon>
        <taxon>Metazoa</taxon>
        <taxon>Ecdysozoa</taxon>
        <taxon>Arthropoda</taxon>
        <taxon>Hexapoda</taxon>
        <taxon>Insecta</taxon>
        <taxon>Pterygota</taxon>
        <taxon>Neoptera</taxon>
        <taxon>Endopterygota</taxon>
        <taxon>Diptera</taxon>
        <taxon>Brachycera</taxon>
        <taxon>Muscomorpha</taxon>
        <taxon>Tephritoidea</taxon>
        <taxon>Tephritidae</taxon>
        <taxon>Ceratitis</taxon>
        <taxon>Ceratitis</taxon>
    </lineage>
</organism>
<keyword evidence="2" id="KW-1185">Reference proteome</keyword>
<dbReference type="Proteomes" id="UP000606786">
    <property type="component" value="Unassembled WGS sequence"/>
</dbReference>
<dbReference type="EMBL" id="CAJHJT010000023">
    <property type="protein sequence ID" value="CAD7001680.1"/>
    <property type="molecule type" value="Genomic_DNA"/>
</dbReference>